<evidence type="ECO:0000313" key="2">
    <source>
        <dbReference type="Proteomes" id="UP000515140"/>
    </source>
</evidence>
<accession>A0A6P5LB41</accession>
<dbReference type="InParanoid" id="A0A6P5LB41"/>
<feature type="domain" description="EPS8 spectrin-like" evidence="1">
    <location>
        <begin position="72"/>
        <end position="202"/>
    </location>
</feature>
<dbReference type="Proteomes" id="UP000515140">
    <property type="component" value="Unplaced"/>
</dbReference>
<dbReference type="GO" id="GO:0032587">
    <property type="term" value="C:ruffle membrane"/>
    <property type="evidence" value="ECO:0007669"/>
    <property type="project" value="TreeGrafter"/>
</dbReference>
<gene>
    <name evidence="3" type="primary">LOC110216457</name>
</gene>
<sequence length="270" mass="31525">MAAEFPARKPVRMAVTATKHPAWNQNRASTLVTPSMDSELCRHQSFNMNRNTEHQMIKTPYWRENQYPTEDMEILMHVKDDIITFVGKVKEKVNKEKESKVWLPAPQYIDYFQKIKYAFNLLGKISSCLEESIVRELVFNLFQSLEYVIYYCPNYKTLPRLVNCPLLTDKAIKLMNTNLEENHINYWKELGTAWTATRDSWPKDELVPPAYIPTFYDGWQLPEVTHLESVKTDAKDQVEQRIGGPQSSHLLFPRVAKPYLPFLCTPSHPL</sequence>
<keyword evidence="2" id="KW-1185">Reference proteome</keyword>
<dbReference type="GO" id="GO:1900029">
    <property type="term" value="P:positive regulation of ruffle assembly"/>
    <property type="evidence" value="ECO:0007669"/>
    <property type="project" value="TreeGrafter"/>
</dbReference>
<dbReference type="AlphaFoldDB" id="A0A6P5LB41"/>
<dbReference type="GeneID" id="110216457"/>
<dbReference type="GO" id="GO:0035023">
    <property type="term" value="P:regulation of Rho protein signal transduction"/>
    <property type="evidence" value="ECO:0007669"/>
    <property type="project" value="TreeGrafter"/>
</dbReference>
<dbReference type="KEGG" id="pcw:110216457"/>
<dbReference type="PANTHER" id="PTHR12287:SF22">
    <property type="entry name" value="EPIDERMAL GROWTH FACTOR RECEPTOR KINASE SUBSTRATE 8-LIKE PROTEIN 3"/>
    <property type="match status" value="1"/>
</dbReference>
<proteinExistence type="predicted"/>
<dbReference type="GO" id="GO:0007266">
    <property type="term" value="P:Rho protein signal transduction"/>
    <property type="evidence" value="ECO:0007669"/>
    <property type="project" value="TreeGrafter"/>
</dbReference>
<reference evidence="3" key="1">
    <citation type="submission" date="2025-08" db="UniProtKB">
        <authorList>
            <consortium name="RefSeq"/>
        </authorList>
    </citation>
    <scope>IDENTIFICATION</scope>
    <source>
        <tissue evidence="3">Spleen</tissue>
    </source>
</reference>
<dbReference type="PANTHER" id="PTHR12287">
    <property type="entry name" value="EPIDERMAL GROWTH FACTOR RECEPTOR KINASE SUBSTRATE EPS8-RELATED PROTEIN"/>
    <property type="match status" value="1"/>
</dbReference>
<dbReference type="RefSeq" id="XP_020853939.1">
    <property type="nucleotide sequence ID" value="XM_020998280.1"/>
</dbReference>
<dbReference type="GO" id="GO:0003779">
    <property type="term" value="F:actin binding"/>
    <property type="evidence" value="ECO:0007669"/>
    <property type="project" value="TreeGrafter"/>
</dbReference>
<evidence type="ECO:0000313" key="3">
    <source>
        <dbReference type="RefSeq" id="XP_020853939.1"/>
    </source>
</evidence>
<evidence type="ECO:0000259" key="1">
    <source>
        <dbReference type="Pfam" id="PF22975"/>
    </source>
</evidence>
<dbReference type="InterPro" id="IPR055093">
    <property type="entry name" value="EPS8_2nd"/>
</dbReference>
<organism evidence="2 3">
    <name type="scientific">Phascolarctos cinereus</name>
    <name type="common">Koala</name>
    <dbReference type="NCBI Taxonomy" id="38626"/>
    <lineage>
        <taxon>Eukaryota</taxon>
        <taxon>Metazoa</taxon>
        <taxon>Chordata</taxon>
        <taxon>Craniata</taxon>
        <taxon>Vertebrata</taxon>
        <taxon>Euteleostomi</taxon>
        <taxon>Mammalia</taxon>
        <taxon>Metatheria</taxon>
        <taxon>Diprotodontia</taxon>
        <taxon>Phascolarctidae</taxon>
        <taxon>Phascolarctos</taxon>
    </lineage>
</organism>
<dbReference type="Pfam" id="PF22975">
    <property type="entry name" value="EPS8_2nd"/>
    <property type="match status" value="1"/>
</dbReference>
<dbReference type="GO" id="GO:0031982">
    <property type="term" value="C:vesicle"/>
    <property type="evidence" value="ECO:0007669"/>
    <property type="project" value="TreeGrafter"/>
</dbReference>
<name>A0A6P5LB41_PHACI</name>
<protein>
    <submittedName>
        <fullName evidence="3">Epidermal growth factor receptor kinase substrate 8-like protein 3</fullName>
    </submittedName>
</protein>
<dbReference type="InterPro" id="IPR039801">
    <property type="entry name" value="EPS8-like"/>
</dbReference>